<organism evidence="12 13">
    <name type="scientific">Mola mola</name>
    <name type="common">Ocean sunfish</name>
    <name type="synonym">Tetraodon mola</name>
    <dbReference type="NCBI Taxonomy" id="94237"/>
    <lineage>
        <taxon>Eukaryota</taxon>
        <taxon>Metazoa</taxon>
        <taxon>Chordata</taxon>
        <taxon>Craniata</taxon>
        <taxon>Vertebrata</taxon>
        <taxon>Euteleostomi</taxon>
        <taxon>Actinopterygii</taxon>
        <taxon>Neopterygii</taxon>
        <taxon>Teleostei</taxon>
        <taxon>Neoteleostei</taxon>
        <taxon>Acanthomorphata</taxon>
        <taxon>Eupercaria</taxon>
        <taxon>Tetraodontiformes</taxon>
        <taxon>Molidae</taxon>
        <taxon>Mola</taxon>
    </lineage>
</organism>
<evidence type="ECO:0000256" key="7">
    <source>
        <dbReference type="ARBA" id="ARBA00023180"/>
    </source>
</evidence>
<evidence type="ECO:0000256" key="5">
    <source>
        <dbReference type="ARBA" id="ARBA00022989"/>
    </source>
</evidence>
<dbReference type="Ensembl" id="ENSMMOT00000017334.1">
    <property type="protein sequence ID" value="ENSMMOP00000017051.1"/>
    <property type="gene ID" value="ENSMMOG00000012996.1"/>
</dbReference>
<keyword evidence="4 11" id="KW-0769">Symport</keyword>
<dbReference type="GO" id="GO:0005886">
    <property type="term" value="C:plasma membrane"/>
    <property type="evidence" value="ECO:0007669"/>
    <property type="project" value="TreeGrafter"/>
</dbReference>
<evidence type="ECO:0000256" key="10">
    <source>
        <dbReference type="ARBA" id="ARBA00049118"/>
    </source>
</evidence>
<reference evidence="12" key="1">
    <citation type="submission" date="2025-08" db="UniProtKB">
        <authorList>
            <consortium name="Ensembl"/>
        </authorList>
    </citation>
    <scope>IDENTIFICATION</scope>
</reference>
<comment type="subcellular location">
    <subcellularLocation>
        <location evidence="1 11">Membrane</location>
        <topology evidence="1 11">Multi-pass membrane protein</topology>
    </subcellularLocation>
</comment>
<comment type="similarity">
    <text evidence="11">Belongs to the dicarboxylate/amino acid:cation symporter (DAACS) (TC 2.A.23) family.</text>
</comment>
<dbReference type="InterPro" id="IPR001991">
    <property type="entry name" value="Na-dicarboxylate_symporter"/>
</dbReference>
<keyword evidence="6 11" id="KW-0472">Membrane</keyword>
<dbReference type="GO" id="GO:0098712">
    <property type="term" value="P:L-glutamate import across plasma membrane"/>
    <property type="evidence" value="ECO:0007669"/>
    <property type="project" value="TreeGrafter"/>
</dbReference>
<feature type="transmembrane region" description="Helical" evidence="11">
    <location>
        <begin position="269"/>
        <end position="290"/>
    </location>
</feature>
<dbReference type="GO" id="GO:0070779">
    <property type="term" value="P:D-aspartate import across plasma membrane"/>
    <property type="evidence" value="ECO:0007669"/>
    <property type="project" value="TreeGrafter"/>
</dbReference>
<keyword evidence="7" id="KW-0325">Glycoprotein</keyword>
<evidence type="ECO:0000256" key="2">
    <source>
        <dbReference type="ARBA" id="ARBA00022448"/>
    </source>
</evidence>
<dbReference type="InterPro" id="IPR036458">
    <property type="entry name" value="Na:dicarbo_symporter_sf"/>
</dbReference>
<name>A0A3Q3WHV8_MOLML</name>
<dbReference type="PANTHER" id="PTHR11958">
    <property type="entry name" value="SODIUM/DICARBOXYLATE SYMPORTER-RELATED"/>
    <property type="match status" value="1"/>
</dbReference>
<evidence type="ECO:0000256" key="8">
    <source>
        <dbReference type="ARBA" id="ARBA00047601"/>
    </source>
</evidence>
<dbReference type="GO" id="GO:0015501">
    <property type="term" value="F:glutamate:sodium symporter activity"/>
    <property type="evidence" value="ECO:0007669"/>
    <property type="project" value="TreeGrafter"/>
</dbReference>
<dbReference type="FunFam" id="1.10.3860.10:FF:000002">
    <property type="entry name" value="Amino acid transporter"/>
    <property type="match status" value="1"/>
</dbReference>
<comment type="catalytic activity">
    <reaction evidence="9">
        <text>K(+)(in) + L-aspartate(out) + 3 Na(+)(out) + H(+)(out) = K(+)(out) + L-aspartate(in) + 3 Na(+)(in) + H(+)(in)</text>
        <dbReference type="Rhea" id="RHEA:70851"/>
        <dbReference type="ChEBI" id="CHEBI:15378"/>
        <dbReference type="ChEBI" id="CHEBI:29101"/>
        <dbReference type="ChEBI" id="CHEBI:29103"/>
        <dbReference type="ChEBI" id="CHEBI:29991"/>
    </reaction>
</comment>
<evidence type="ECO:0000313" key="12">
    <source>
        <dbReference type="Ensembl" id="ENSMMOP00000017051.1"/>
    </source>
</evidence>
<evidence type="ECO:0000256" key="6">
    <source>
        <dbReference type="ARBA" id="ARBA00023136"/>
    </source>
</evidence>
<dbReference type="Pfam" id="PF00375">
    <property type="entry name" value="SDF"/>
    <property type="match status" value="1"/>
</dbReference>
<comment type="catalytic activity">
    <reaction evidence="10">
        <text>D-aspartate(out) + K(+)(in) + 3 Na(+)(out) + H(+)(out) = D-aspartate(in) + K(+)(out) + 3 Na(+)(in) + H(+)(in)</text>
        <dbReference type="Rhea" id="RHEA:71379"/>
        <dbReference type="ChEBI" id="CHEBI:15378"/>
        <dbReference type="ChEBI" id="CHEBI:29101"/>
        <dbReference type="ChEBI" id="CHEBI:29103"/>
        <dbReference type="ChEBI" id="CHEBI:29990"/>
    </reaction>
</comment>
<feature type="transmembrane region" description="Helical" evidence="11">
    <location>
        <begin position="334"/>
        <end position="353"/>
    </location>
</feature>
<dbReference type="PRINTS" id="PR00173">
    <property type="entry name" value="EDTRNSPORT"/>
</dbReference>
<evidence type="ECO:0000256" key="4">
    <source>
        <dbReference type="ARBA" id="ARBA00022847"/>
    </source>
</evidence>
<dbReference type="PROSITE" id="PS00714">
    <property type="entry name" value="NA_DICARBOXYL_SYMP_2"/>
    <property type="match status" value="1"/>
</dbReference>
<dbReference type="STRING" id="94237.ENSMMOP00000017051"/>
<reference evidence="12" key="2">
    <citation type="submission" date="2025-09" db="UniProtKB">
        <authorList>
            <consortium name="Ensembl"/>
        </authorList>
    </citation>
    <scope>IDENTIFICATION</scope>
</reference>
<feature type="transmembrane region" description="Helical" evidence="11">
    <location>
        <begin position="46"/>
        <end position="69"/>
    </location>
</feature>
<dbReference type="GO" id="GO:0140009">
    <property type="term" value="P:L-aspartate import across plasma membrane"/>
    <property type="evidence" value="ECO:0007669"/>
    <property type="project" value="TreeGrafter"/>
</dbReference>
<comment type="catalytic activity">
    <reaction evidence="8">
        <text>K(+)(in) + L-glutamate(out) + 3 Na(+)(out) + H(+)(out) = K(+)(out) + L-glutamate(in) + 3 Na(+)(in) + H(+)(in)</text>
        <dbReference type="Rhea" id="RHEA:70699"/>
        <dbReference type="ChEBI" id="CHEBI:15378"/>
        <dbReference type="ChEBI" id="CHEBI:29101"/>
        <dbReference type="ChEBI" id="CHEBI:29103"/>
        <dbReference type="ChEBI" id="CHEBI:29985"/>
    </reaction>
</comment>
<proteinExistence type="inferred from homology"/>
<dbReference type="AlphaFoldDB" id="A0A3Q3WHV8"/>
<evidence type="ECO:0000313" key="13">
    <source>
        <dbReference type="Proteomes" id="UP000261620"/>
    </source>
</evidence>
<feature type="transmembrane region" description="Helical" evidence="11">
    <location>
        <begin position="229"/>
        <end position="248"/>
    </location>
</feature>
<accession>A0A3Q3WHV8</accession>
<feature type="transmembrane region" description="Helical" evidence="11">
    <location>
        <begin position="89"/>
        <end position="112"/>
    </location>
</feature>
<evidence type="ECO:0000256" key="3">
    <source>
        <dbReference type="ARBA" id="ARBA00022692"/>
    </source>
</evidence>
<dbReference type="InterPro" id="IPR018107">
    <property type="entry name" value="Na-dicarboxylate_symporter_CS"/>
</dbReference>
<keyword evidence="2 11" id="KW-0813">Transport</keyword>
<evidence type="ECO:0000256" key="1">
    <source>
        <dbReference type="ARBA" id="ARBA00004141"/>
    </source>
</evidence>
<dbReference type="SUPFAM" id="SSF118215">
    <property type="entry name" value="Proton glutamate symport protein"/>
    <property type="match status" value="1"/>
</dbReference>
<keyword evidence="5 11" id="KW-1133">Transmembrane helix</keyword>
<dbReference type="Gene3D" id="1.10.3860.10">
    <property type="entry name" value="Sodium:dicarboxylate symporter"/>
    <property type="match status" value="1"/>
</dbReference>
<dbReference type="OMA" id="WEGQLMS"/>
<dbReference type="InterPro" id="IPR050746">
    <property type="entry name" value="DAACS"/>
</dbReference>
<dbReference type="PANTHER" id="PTHR11958:SF101">
    <property type="entry name" value="AMINO ACID TRANSPORTER"/>
    <property type="match status" value="1"/>
</dbReference>
<feature type="transmembrane region" description="Helical" evidence="11">
    <location>
        <begin position="302"/>
        <end position="327"/>
    </location>
</feature>
<dbReference type="GO" id="GO:0015175">
    <property type="term" value="F:neutral L-amino acid transmembrane transporter activity"/>
    <property type="evidence" value="ECO:0007669"/>
    <property type="project" value="TreeGrafter"/>
</dbReference>
<evidence type="ECO:0000256" key="9">
    <source>
        <dbReference type="ARBA" id="ARBA00048715"/>
    </source>
</evidence>
<dbReference type="GO" id="GO:0005313">
    <property type="term" value="F:L-glutamate transmembrane transporter activity"/>
    <property type="evidence" value="ECO:0007669"/>
    <property type="project" value="TreeGrafter"/>
</dbReference>
<dbReference type="Proteomes" id="UP000261620">
    <property type="component" value="Unplaced"/>
</dbReference>
<sequence length="531" mass="58492">MTESHGENPERTQSGLRQIGSRLQSRTLLARRRVENIRKCDVKGFFIRNAFVLFTISAVIIGIILGFTLRPYKMSYRNVKFFSFPGELLMRMLQMLVLPLLISSLITGVAALDSRASGKMGMRAVVYYTTTTIIAVIIGIVMVLIIHPGKGLKDEFEESQKMDQISPADAFLDLIRNMFPPNLVEYKTQYVDRTVKMKIIVNDTLFTLNGSQEITEKETIPVPGSVNGINALGLVVFSLCFGLIVGNMKEQGQPLRDFFDCLNEAIMRLVAIIMWYAPIGILFLIAGKIVEMNDITAMGSQLGMYTVTVICGLLIHATIVLPTLYFIITRKNPFVFIAGLLQALVTALGTSSSSATLPITFKCLEENNKVDKRVTRFVLPVGATINMDGTALYEALAAIFIAQVNDYDLNFGQILTISITATAASIGAAGIPQAGLVTMIIVLTSVGLPTDDISLIIAVDWFLDRFRTVTNVLGDSIGAGIVEHLSRHELQKTDAELGNSALEEADKKPYQLICQDNDLENERQPNSETKM</sequence>
<keyword evidence="13" id="KW-1185">Reference proteome</keyword>
<keyword evidence="3 11" id="KW-0812">Transmembrane</keyword>
<feature type="transmembrane region" description="Helical" evidence="11">
    <location>
        <begin position="124"/>
        <end position="146"/>
    </location>
</feature>
<protein>
    <recommendedName>
        <fullName evidence="11">Amino acid transporter</fullName>
    </recommendedName>
</protein>
<evidence type="ECO:0000256" key="11">
    <source>
        <dbReference type="RuleBase" id="RU361216"/>
    </source>
</evidence>
<dbReference type="PROSITE" id="PS00713">
    <property type="entry name" value="NA_DICARBOXYL_SYMP_1"/>
    <property type="match status" value="1"/>
</dbReference>